<proteinExistence type="predicted"/>
<evidence type="ECO:0000313" key="2">
    <source>
        <dbReference type="Proteomes" id="UP001151088"/>
    </source>
</evidence>
<protein>
    <submittedName>
        <fullName evidence="1">Glycosyltransferase family 4 protein</fullName>
    </submittedName>
</protein>
<gene>
    <name evidence="1" type="ORF">NVS89_18410</name>
</gene>
<reference evidence="1" key="1">
    <citation type="submission" date="2022-08" db="EMBL/GenBank/DDBJ databases">
        <authorList>
            <person name="Li F."/>
        </authorList>
    </citation>
    <scope>NUCLEOTIDE SEQUENCE</scope>
    <source>
        <strain evidence="1">MQZ15Z-1</strain>
    </source>
</reference>
<dbReference type="GO" id="GO:0016758">
    <property type="term" value="F:hexosyltransferase activity"/>
    <property type="evidence" value="ECO:0007669"/>
    <property type="project" value="TreeGrafter"/>
</dbReference>
<dbReference type="CDD" id="cd03801">
    <property type="entry name" value="GT4_PimA-like"/>
    <property type="match status" value="1"/>
</dbReference>
<sequence>MRCLFLAPLKSPDHPTPSGERTMARLFVKLLTTLGYEVELASQLRSYLPDPDEAGWRDRLEEARADIDRLAGAPQGERVACVFTYHVYYKAPDLIGPELARRLGVPYVIAEPSRAPKRATGRFAEGHALAERAIDAARLLLTPTAADREMLERLKPAGQHIADLKPFMDLSEWPHLPAPGIRPTGRHEAPRLISVAMMRRGDKLASYRQLAEALAMIATRNANWTLDIVGDGPARSEVEAAFAPLGDRVVFHGAITDRAALSERLRRADIFVWPGVNEAFGAAYLEAQAHGLPCVAGAYGGIADAMRAGRTGLLTPAGDVAAFAGAIESLLADAEKRRAMGAEAARFIASERSLPVAAATLARAFTRAGIPLPETNE</sequence>
<dbReference type="AlphaFoldDB" id="A0A9X2T8D0"/>
<dbReference type="PANTHER" id="PTHR45947">
    <property type="entry name" value="SULFOQUINOVOSYL TRANSFERASE SQD2"/>
    <property type="match status" value="1"/>
</dbReference>
<dbReference type="InterPro" id="IPR050194">
    <property type="entry name" value="Glycosyltransferase_grp1"/>
</dbReference>
<dbReference type="Gene3D" id="3.40.50.2000">
    <property type="entry name" value="Glycogen Phosphorylase B"/>
    <property type="match status" value="2"/>
</dbReference>
<dbReference type="PANTHER" id="PTHR45947:SF3">
    <property type="entry name" value="SULFOQUINOVOSYL TRANSFERASE SQD2"/>
    <property type="match status" value="1"/>
</dbReference>
<accession>A0A9X2T8D0</accession>
<dbReference type="Pfam" id="PF13692">
    <property type="entry name" value="Glyco_trans_1_4"/>
    <property type="match status" value="1"/>
</dbReference>
<dbReference type="SUPFAM" id="SSF53756">
    <property type="entry name" value="UDP-Glycosyltransferase/glycogen phosphorylase"/>
    <property type="match status" value="1"/>
</dbReference>
<dbReference type="EMBL" id="JANTHZ010000009">
    <property type="protein sequence ID" value="MCS0497063.1"/>
    <property type="molecule type" value="Genomic_DNA"/>
</dbReference>
<dbReference type="RefSeq" id="WP_258734216.1">
    <property type="nucleotide sequence ID" value="NZ_JANTHZ010000009.1"/>
</dbReference>
<name>A0A9X2T8D0_9HYPH</name>
<organism evidence="1 2">
    <name type="scientific">Ancylobacter mangrovi</name>
    <dbReference type="NCBI Taxonomy" id="2972472"/>
    <lineage>
        <taxon>Bacteria</taxon>
        <taxon>Pseudomonadati</taxon>
        <taxon>Pseudomonadota</taxon>
        <taxon>Alphaproteobacteria</taxon>
        <taxon>Hyphomicrobiales</taxon>
        <taxon>Xanthobacteraceae</taxon>
        <taxon>Ancylobacter</taxon>
    </lineage>
</organism>
<dbReference type="Proteomes" id="UP001151088">
    <property type="component" value="Unassembled WGS sequence"/>
</dbReference>
<comment type="caution">
    <text evidence="1">The sequence shown here is derived from an EMBL/GenBank/DDBJ whole genome shotgun (WGS) entry which is preliminary data.</text>
</comment>
<evidence type="ECO:0000313" key="1">
    <source>
        <dbReference type="EMBL" id="MCS0497063.1"/>
    </source>
</evidence>
<keyword evidence="2" id="KW-1185">Reference proteome</keyword>